<evidence type="ECO:0000256" key="6">
    <source>
        <dbReference type="ARBA" id="ARBA00022801"/>
    </source>
</evidence>
<comment type="cofactor">
    <cofactor evidence="10">
        <name>Mg(2+)</name>
        <dbReference type="ChEBI" id="CHEBI:18420"/>
    </cofactor>
    <cofactor evidence="10">
        <name>Mn(2+)</name>
        <dbReference type="ChEBI" id="CHEBI:29035"/>
    </cofactor>
    <text evidence="10">Probably binds two magnesium or manganese ions per subunit.</text>
</comment>
<feature type="binding site" evidence="10">
    <location>
        <position position="236"/>
    </location>
    <ligand>
        <name>Mg(2+)</name>
        <dbReference type="ChEBI" id="CHEBI:18420"/>
        <label>1</label>
    </ligand>
</feature>
<feature type="site" description="Interaction with DNA substrate" evidence="11">
    <location>
        <position position="236"/>
    </location>
</feature>
<evidence type="ECO:0000256" key="1">
    <source>
        <dbReference type="ARBA" id="ARBA00000493"/>
    </source>
</evidence>
<keyword evidence="4 10" id="KW-0479">Metal-binding</keyword>
<dbReference type="Pfam" id="PF03372">
    <property type="entry name" value="Exo_endo_phos"/>
    <property type="match status" value="1"/>
</dbReference>
<evidence type="ECO:0000256" key="9">
    <source>
        <dbReference type="PIRSR" id="PIRSR604808-1"/>
    </source>
</evidence>
<feature type="transmembrane region" description="Helical" evidence="13">
    <location>
        <begin position="97"/>
        <end position="119"/>
    </location>
</feature>
<dbReference type="AlphaFoldDB" id="A0AAD1TAB9"/>
<keyword evidence="16" id="KW-1185">Reference proteome</keyword>
<name>A0AAD1TAB9_PELCU</name>
<evidence type="ECO:0000256" key="3">
    <source>
        <dbReference type="ARBA" id="ARBA00012115"/>
    </source>
</evidence>
<dbReference type="SUPFAM" id="SSF56219">
    <property type="entry name" value="DNase I-like"/>
    <property type="match status" value="1"/>
</dbReference>
<evidence type="ECO:0000256" key="12">
    <source>
        <dbReference type="SAM" id="MobiDB-lite"/>
    </source>
</evidence>
<keyword evidence="7 10" id="KW-0460">Magnesium</keyword>
<evidence type="ECO:0000256" key="5">
    <source>
        <dbReference type="ARBA" id="ARBA00022763"/>
    </source>
</evidence>
<dbReference type="PANTHER" id="PTHR22748:SF26">
    <property type="entry name" value="ENDONUCLEASE_EXONUCLEASE_PHOSPHATASE DOMAIN-CONTAINING PROTEIN"/>
    <property type="match status" value="1"/>
</dbReference>
<dbReference type="Gene3D" id="3.60.10.10">
    <property type="entry name" value="Endonuclease/exonuclease/phosphatase"/>
    <property type="match status" value="1"/>
</dbReference>
<evidence type="ECO:0000256" key="2">
    <source>
        <dbReference type="ARBA" id="ARBA00007092"/>
    </source>
</evidence>
<feature type="binding site" evidence="10">
    <location>
        <position position="150"/>
    </location>
    <ligand>
        <name>Mg(2+)</name>
        <dbReference type="ChEBI" id="CHEBI:18420"/>
        <label>1</label>
    </ligand>
</feature>
<dbReference type="GO" id="GO:0003906">
    <property type="term" value="F:DNA-(apurinic or apyrimidinic site) endonuclease activity"/>
    <property type="evidence" value="ECO:0007669"/>
    <property type="project" value="TreeGrafter"/>
</dbReference>
<dbReference type="CDD" id="cd09076">
    <property type="entry name" value="L1-EN"/>
    <property type="match status" value="1"/>
</dbReference>
<evidence type="ECO:0000259" key="14">
    <source>
        <dbReference type="Pfam" id="PF03372"/>
    </source>
</evidence>
<evidence type="ECO:0000313" key="16">
    <source>
        <dbReference type="Proteomes" id="UP001295444"/>
    </source>
</evidence>
<evidence type="ECO:0000256" key="8">
    <source>
        <dbReference type="ARBA" id="ARBA00023204"/>
    </source>
</evidence>
<dbReference type="GO" id="GO:0006284">
    <property type="term" value="P:base-excision repair"/>
    <property type="evidence" value="ECO:0007669"/>
    <property type="project" value="TreeGrafter"/>
</dbReference>
<protein>
    <recommendedName>
        <fullName evidence="3">exodeoxyribonuclease III</fullName>
        <ecNumber evidence="3">3.1.11.2</ecNumber>
    </recommendedName>
</protein>
<feature type="active site" description="Proton acceptor" evidence="9">
    <location>
        <position position="236"/>
    </location>
</feature>
<evidence type="ECO:0000256" key="4">
    <source>
        <dbReference type="ARBA" id="ARBA00022723"/>
    </source>
</evidence>
<keyword evidence="8" id="KW-0234">DNA repair</keyword>
<feature type="site" description="Transition state stabilizer" evidence="11">
    <location>
        <position position="150"/>
    </location>
</feature>
<dbReference type="GO" id="GO:0005634">
    <property type="term" value="C:nucleus"/>
    <property type="evidence" value="ECO:0007669"/>
    <property type="project" value="TreeGrafter"/>
</dbReference>
<feature type="binding site" evidence="10">
    <location>
        <position position="16"/>
    </location>
    <ligand>
        <name>Mg(2+)</name>
        <dbReference type="ChEBI" id="CHEBI:18420"/>
        <label>1</label>
    </ligand>
</feature>
<evidence type="ECO:0000256" key="11">
    <source>
        <dbReference type="PIRSR" id="PIRSR604808-3"/>
    </source>
</evidence>
<feature type="domain" description="Endonuclease/exonuclease/phosphatase" evidence="14">
    <location>
        <begin position="16"/>
        <end position="218"/>
    </location>
</feature>
<keyword evidence="6" id="KW-0378">Hydrolase</keyword>
<organism evidence="15 16">
    <name type="scientific">Pelobates cultripes</name>
    <name type="common">Western spadefoot toad</name>
    <dbReference type="NCBI Taxonomy" id="61616"/>
    <lineage>
        <taxon>Eukaryota</taxon>
        <taxon>Metazoa</taxon>
        <taxon>Chordata</taxon>
        <taxon>Craniata</taxon>
        <taxon>Vertebrata</taxon>
        <taxon>Euteleostomi</taxon>
        <taxon>Amphibia</taxon>
        <taxon>Batrachia</taxon>
        <taxon>Anura</taxon>
        <taxon>Pelobatoidea</taxon>
        <taxon>Pelobatidae</taxon>
        <taxon>Pelobates</taxon>
    </lineage>
</organism>
<evidence type="ECO:0000256" key="10">
    <source>
        <dbReference type="PIRSR" id="PIRSR604808-2"/>
    </source>
</evidence>
<keyword evidence="5" id="KW-0227">DNA damage</keyword>
<keyword evidence="10" id="KW-0464">Manganese</keyword>
<feature type="binding site" evidence="10">
    <location>
        <position position="45"/>
    </location>
    <ligand>
        <name>Mg(2+)</name>
        <dbReference type="ChEBI" id="CHEBI:18420"/>
        <label>1</label>
    </ligand>
</feature>
<dbReference type="GO" id="GO:0046872">
    <property type="term" value="F:metal ion binding"/>
    <property type="evidence" value="ECO:0007669"/>
    <property type="project" value="UniProtKB-KW"/>
</dbReference>
<dbReference type="EMBL" id="OW240921">
    <property type="protein sequence ID" value="CAH2319525.1"/>
    <property type="molecule type" value="Genomic_DNA"/>
</dbReference>
<dbReference type="GO" id="GO:0008081">
    <property type="term" value="F:phosphoric diester hydrolase activity"/>
    <property type="evidence" value="ECO:0007669"/>
    <property type="project" value="TreeGrafter"/>
</dbReference>
<keyword evidence="13" id="KW-0472">Membrane</keyword>
<evidence type="ECO:0000256" key="13">
    <source>
        <dbReference type="SAM" id="Phobius"/>
    </source>
</evidence>
<reference evidence="15" key="1">
    <citation type="submission" date="2022-03" db="EMBL/GenBank/DDBJ databases">
        <authorList>
            <person name="Alioto T."/>
            <person name="Alioto T."/>
            <person name="Gomez Garrido J."/>
        </authorList>
    </citation>
    <scope>NUCLEOTIDE SEQUENCE</scope>
</reference>
<feature type="region of interest" description="Disordered" evidence="12">
    <location>
        <begin position="465"/>
        <end position="495"/>
    </location>
</feature>
<comment type="similarity">
    <text evidence="2">Belongs to the DNA repair enzymes AP/ExoA family.</text>
</comment>
<feature type="site" description="Important for catalytic activity" evidence="11">
    <location>
        <position position="211"/>
    </location>
</feature>
<feature type="active site" description="Proton donor/acceptor" evidence="9">
    <location>
        <position position="148"/>
    </location>
</feature>
<comment type="catalytic activity">
    <reaction evidence="1">
        <text>Exonucleolytic cleavage in the 3'- to 5'-direction to yield nucleoside 5'-phosphates.</text>
        <dbReference type="EC" id="3.1.11.2"/>
    </reaction>
</comment>
<keyword evidence="13" id="KW-1133">Transmembrane helix</keyword>
<keyword evidence="13" id="KW-0812">Transmembrane</keyword>
<evidence type="ECO:0000313" key="15">
    <source>
        <dbReference type="EMBL" id="CAH2319525.1"/>
    </source>
</evidence>
<proteinExistence type="inferred from homology"/>
<dbReference type="PANTHER" id="PTHR22748">
    <property type="entry name" value="AP ENDONUCLEASE"/>
    <property type="match status" value="1"/>
</dbReference>
<dbReference type="InterPro" id="IPR036691">
    <property type="entry name" value="Endo/exonu/phosph_ase_sf"/>
</dbReference>
<dbReference type="Proteomes" id="UP001295444">
    <property type="component" value="Chromosome 10"/>
</dbReference>
<dbReference type="InterPro" id="IPR004808">
    <property type="entry name" value="AP_endonuc_1"/>
</dbReference>
<feature type="binding site" evidence="10">
    <location>
        <position position="148"/>
    </location>
    <ligand>
        <name>Mg(2+)</name>
        <dbReference type="ChEBI" id="CHEBI:18420"/>
        <label>1</label>
    </ligand>
</feature>
<dbReference type="InterPro" id="IPR005135">
    <property type="entry name" value="Endo/exonuclease/phosphatase"/>
</dbReference>
<dbReference type="EC" id="3.1.11.2" evidence="3"/>
<evidence type="ECO:0000256" key="7">
    <source>
        <dbReference type="ARBA" id="ARBA00022842"/>
    </source>
</evidence>
<sequence>MRSGFDPAPLRLWSNNIRGLNVPERRSHLLRSLGTARTSIAFLQETHFRGESAPTLKDASFPQGYFANHPTAKKAGVAILFACTVPFECTNTLADEMGWFLFLMGTIAGSTYMLATIYAPNARQHRFLRETLRKLERFREGLLIVAGDLNVALDPRVDTSRGTSSISTHCLQSIRAELRGAGLADCWRVLHPSDRDYSYFSTVHKHYSRLDYIFLAQEFLPLLLDAGIGMQGWSDHSPILASIKSPLFRPRDRQWRMNESILNDGPTAADIWAALVTYFTENDTPEVPALTIWEAHECAVRGHLIKVCTRRKKEQQRCTDELLQRIADLEGLHKTTQSDVSYKELLENRKKLRDILHQKLQYTIRKSQRFFYEYSDQQVTQLPEKITEAFRGFYEDLYNLPTEQSEEAGHRKDRRITDYLQQHITKSLSREAVEELEDEITLEELQLELKSSKLNKVPEGVQRRALTETFKGPQFNTGRRNISERLPPGDDNSYP</sequence>
<feature type="active site" evidence="9">
    <location>
        <position position="118"/>
    </location>
</feature>
<gene>
    <name evidence="15" type="ORF">PECUL_23A032055</name>
</gene>
<dbReference type="GO" id="GO:0008311">
    <property type="term" value="F:double-stranded DNA 3'-5' DNA exonuclease activity"/>
    <property type="evidence" value="ECO:0007669"/>
    <property type="project" value="UniProtKB-EC"/>
</dbReference>
<feature type="binding site" evidence="10">
    <location>
        <position position="235"/>
    </location>
    <ligand>
        <name>Mg(2+)</name>
        <dbReference type="ChEBI" id="CHEBI:18420"/>
        <label>1</label>
    </ligand>
</feature>
<accession>A0AAD1TAB9</accession>